<dbReference type="SUPFAM" id="SSF56801">
    <property type="entry name" value="Acetyl-CoA synthetase-like"/>
    <property type="match status" value="1"/>
</dbReference>
<dbReference type="InterPro" id="IPR025110">
    <property type="entry name" value="AMP-bd_C"/>
</dbReference>
<dbReference type="InterPro" id="IPR042099">
    <property type="entry name" value="ANL_N_sf"/>
</dbReference>
<dbReference type="GO" id="GO:0005777">
    <property type="term" value="C:peroxisome"/>
    <property type="evidence" value="ECO:0007669"/>
    <property type="project" value="TreeGrafter"/>
</dbReference>
<evidence type="ECO:0000256" key="1">
    <source>
        <dbReference type="ARBA" id="ARBA00006432"/>
    </source>
</evidence>
<evidence type="ECO:0000256" key="2">
    <source>
        <dbReference type="ARBA" id="ARBA00022598"/>
    </source>
</evidence>
<keyword evidence="4" id="KW-0067">ATP-binding</keyword>
<keyword evidence="8" id="KW-1185">Reference proteome</keyword>
<dbReference type="GO" id="GO:0005811">
    <property type="term" value="C:lipid droplet"/>
    <property type="evidence" value="ECO:0007669"/>
    <property type="project" value="TreeGrafter"/>
</dbReference>
<dbReference type="Pfam" id="PF00501">
    <property type="entry name" value="AMP-binding"/>
    <property type="match status" value="1"/>
</dbReference>
<reference evidence="7" key="1">
    <citation type="submission" date="2022-10" db="EMBL/GenBank/DDBJ databases">
        <title>Culturing micro-colonial fungi from biological soil crusts in the Mojave desert and describing Neophaeococcomyces mojavensis, and introducing the new genera and species Taxawa tesnikishii.</title>
        <authorList>
            <person name="Kurbessoian T."/>
            <person name="Stajich J.E."/>
        </authorList>
    </citation>
    <scope>NUCLEOTIDE SEQUENCE</scope>
    <source>
        <strain evidence="7">TK_35</strain>
    </source>
</reference>
<dbReference type="GO" id="GO:0005324">
    <property type="term" value="F:long-chain fatty acid transmembrane transporter activity"/>
    <property type="evidence" value="ECO:0007669"/>
    <property type="project" value="TreeGrafter"/>
</dbReference>
<dbReference type="FunFam" id="3.30.300.30:FF:000002">
    <property type="entry name" value="Long-chain fatty acid transport protein 1"/>
    <property type="match status" value="1"/>
</dbReference>
<dbReference type="PANTHER" id="PTHR43107">
    <property type="entry name" value="LONG-CHAIN FATTY ACID TRANSPORT PROTEIN"/>
    <property type="match status" value="1"/>
</dbReference>
<accession>A0AA39CUF0</accession>
<dbReference type="Proteomes" id="UP001172681">
    <property type="component" value="Unassembled WGS sequence"/>
</dbReference>
<comment type="similarity">
    <text evidence="1">Belongs to the ATP-dependent AMP-binding enzyme family.</text>
</comment>
<evidence type="ECO:0000259" key="5">
    <source>
        <dbReference type="Pfam" id="PF00501"/>
    </source>
</evidence>
<feature type="domain" description="AMP-dependent synthetase/ligase" evidence="5">
    <location>
        <begin position="77"/>
        <end position="187"/>
    </location>
</feature>
<dbReference type="GO" id="GO:0044539">
    <property type="term" value="P:long-chain fatty acid import into cell"/>
    <property type="evidence" value="ECO:0007669"/>
    <property type="project" value="TreeGrafter"/>
</dbReference>
<dbReference type="EMBL" id="JAPDRN010000097">
    <property type="protein sequence ID" value="KAJ9623815.1"/>
    <property type="molecule type" value="Genomic_DNA"/>
</dbReference>
<evidence type="ECO:0000313" key="8">
    <source>
        <dbReference type="Proteomes" id="UP001172681"/>
    </source>
</evidence>
<evidence type="ECO:0000256" key="3">
    <source>
        <dbReference type="ARBA" id="ARBA00022741"/>
    </source>
</evidence>
<evidence type="ECO:0000259" key="6">
    <source>
        <dbReference type="Pfam" id="PF13193"/>
    </source>
</evidence>
<keyword evidence="3" id="KW-0547">Nucleotide-binding</keyword>
<name>A0AA39CUF0_9EURO</name>
<dbReference type="PANTHER" id="PTHR43107:SF15">
    <property type="entry name" value="FATTY ACID TRANSPORT PROTEIN 3, ISOFORM A"/>
    <property type="match status" value="1"/>
</dbReference>
<dbReference type="Gene3D" id="3.40.50.12780">
    <property type="entry name" value="N-terminal domain of ligase-like"/>
    <property type="match status" value="2"/>
</dbReference>
<organism evidence="7 8">
    <name type="scientific">Knufia peltigerae</name>
    <dbReference type="NCBI Taxonomy" id="1002370"/>
    <lineage>
        <taxon>Eukaryota</taxon>
        <taxon>Fungi</taxon>
        <taxon>Dikarya</taxon>
        <taxon>Ascomycota</taxon>
        <taxon>Pezizomycotina</taxon>
        <taxon>Eurotiomycetes</taxon>
        <taxon>Chaetothyriomycetidae</taxon>
        <taxon>Chaetothyriales</taxon>
        <taxon>Trichomeriaceae</taxon>
        <taxon>Knufia</taxon>
    </lineage>
</organism>
<evidence type="ECO:0000256" key="4">
    <source>
        <dbReference type="ARBA" id="ARBA00022840"/>
    </source>
</evidence>
<dbReference type="GO" id="GO:0005524">
    <property type="term" value="F:ATP binding"/>
    <property type="evidence" value="ECO:0007669"/>
    <property type="project" value="UniProtKB-KW"/>
</dbReference>
<dbReference type="AlphaFoldDB" id="A0AA39CUF0"/>
<dbReference type="Gene3D" id="3.30.300.30">
    <property type="match status" value="1"/>
</dbReference>
<dbReference type="InterPro" id="IPR045851">
    <property type="entry name" value="AMP-bd_C_sf"/>
</dbReference>
<sequence>MSSIALAGAVGAAGLLGSMYMEAKTNITDDVRSLFVSRKAAREVAKREADGTLSLFYLLEANSISIPTKDSIFYAPDRSQETWLSTYHKVLRWSKFLLAKGVKAGDVVAVDFTNKPTIIHIWFALASIGAAPAFINYTLQGPPLLHCLKVSGASLFLVDDVVRNNILTAQAEIDSLGIEILVIDMTCLHQIQSLTLERPSYKPTNARAGDIALKFSVSRFWDDVRVGKATIICYVGETCRYLAVSPGLPLELGHWHRSKAKRWIPQMSPSTPADRNHNVHSAYGLGMRKDVWQIMRDRYGVQNVLEMYGLSEGLASLINYNRGPRGIGAVGRDGLLQRYIKRKEWATIRVDPVTEEVLRGTDGLCLLTKPNEPGELLWRVWDPSKVPGYYKDAEATQKKMLQNVTEVGDWWFRSGDLLRKTSDGYWYFVDRLGDTFRWRSENVSTMEVSSALNQYPNLKDISVYGVSVPKHEGRAGCAAIEVAEGSTFDFVGFAALAKASLPKYAVPLFLRVTPQMPKTENNKLMKGTLKKEGANPHHIAPPDKMFWLKGGWQGGHSYVEFTKEDWDDLEAGKISL</sequence>
<dbReference type="Pfam" id="PF13193">
    <property type="entry name" value="AMP-binding_C"/>
    <property type="match status" value="1"/>
</dbReference>
<comment type="caution">
    <text evidence="7">The sequence shown here is derived from an EMBL/GenBank/DDBJ whole genome shotgun (WGS) entry which is preliminary data.</text>
</comment>
<dbReference type="GO" id="GO:0009898">
    <property type="term" value="C:cytoplasmic side of plasma membrane"/>
    <property type="evidence" value="ECO:0007669"/>
    <property type="project" value="TreeGrafter"/>
</dbReference>
<protein>
    <submittedName>
        <fullName evidence="7">Uncharacterized protein</fullName>
    </submittedName>
</protein>
<dbReference type="InterPro" id="IPR000873">
    <property type="entry name" value="AMP-dep_synth/lig_dom"/>
</dbReference>
<evidence type="ECO:0000313" key="7">
    <source>
        <dbReference type="EMBL" id="KAJ9623815.1"/>
    </source>
</evidence>
<gene>
    <name evidence="7" type="ORF">H2204_011001</name>
</gene>
<proteinExistence type="inferred from homology"/>
<dbReference type="GO" id="GO:0004467">
    <property type="term" value="F:long-chain fatty acid-CoA ligase activity"/>
    <property type="evidence" value="ECO:0007669"/>
    <property type="project" value="TreeGrafter"/>
</dbReference>
<keyword evidence="2" id="KW-0436">Ligase</keyword>
<feature type="domain" description="AMP-binding enzyme C-terminal" evidence="6">
    <location>
        <begin position="447"/>
        <end position="523"/>
    </location>
</feature>